<evidence type="ECO:0000313" key="20">
    <source>
        <dbReference type="Proteomes" id="UP000332933"/>
    </source>
</evidence>
<dbReference type="EMBL" id="VJMH01006897">
    <property type="protein sequence ID" value="KAF0687638.1"/>
    <property type="molecule type" value="Genomic_DNA"/>
</dbReference>
<dbReference type="GO" id="GO:0015179">
    <property type="term" value="F:L-amino acid transmembrane transporter activity"/>
    <property type="evidence" value="ECO:0007669"/>
    <property type="project" value="TreeGrafter"/>
</dbReference>
<gene>
    <name evidence="19" type="primary">Aste57867_20622</name>
    <name evidence="18" type="ORF">As57867_020554</name>
    <name evidence="19" type="ORF">ASTE57867_20622</name>
</gene>
<evidence type="ECO:0000256" key="10">
    <source>
        <dbReference type="ARBA" id="ARBA00023136"/>
    </source>
</evidence>
<dbReference type="SMART" id="SM00015">
    <property type="entry name" value="IQ"/>
    <property type="match status" value="8"/>
</dbReference>
<keyword evidence="8 16" id="KW-1133">Transmembrane helix</keyword>
<protein>
    <submittedName>
        <fullName evidence="19">Aste57867_20622 protein</fullName>
    </submittedName>
</protein>
<evidence type="ECO:0000256" key="14">
    <source>
        <dbReference type="ARBA" id="ARBA00038442"/>
    </source>
</evidence>
<reference evidence="19 20" key="1">
    <citation type="submission" date="2019-03" db="EMBL/GenBank/DDBJ databases">
        <authorList>
            <person name="Gaulin E."/>
            <person name="Dumas B."/>
        </authorList>
    </citation>
    <scope>NUCLEOTIDE SEQUENCE [LARGE SCALE GENOMIC DNA]</scope>
    <source>
        <strain evidence="19">CBS 568.67</strain>
    </source>
</reference>
<evidence type="ECO:0000256" key="16">
    <source>
        <dbReference type="SAM" id="Phobius"/>
    </source>
</evidence>
<dbReference type="Gene3D" id="1.25.40.10">
    <property type="entry name" value="Tetratricopeptide repeat domain"/>
    <property type="match status" value="1"/>
</dbReference>
<dbReference type="PROSITE" id="PS50096">
    <property type="entry name" value="IQ"/>
    <property type="match status" value="7"/>
</dbReference>
<dbReference type="InterPro" id="IPR013057">
    <property type="entry name" value="AA_transpt_TM"/>
</dbReference>
<dbReference type="Gene3D" id="3.80.10.10">
    <property type="entry name" value="Ribonuclease Inhibitor"/>
    <property type="match status" value="1"/>
</dbReference>
<keyword evidence="3" id="KW-0813">Transport</keyword>
<keyword evidence="5" id="KW-0479">Metal-binding</keyword>
<feature type="transmembrane region" description="Helical" evidence="16">
    <location>
        <begin position="130"/>
        <end position="153"/>
    </location>
</feature>
<evidence type="ECO:0000256" key="13">
    <source>
        <dbReference type="ARBA" id="ARBA00023228"/>
    </source>
</evidence>
<dbReference type="PANTHER" id="PTHR22950:SF244">
    <property type="entry name" value="NEUTRAL AMINO ACID TRANSPORTER 9"/>
    <property type="match status" value="1"/>
</dbReference>
<accession>A0A485LFZ5</accession>
<organism evidence="19 20">
    <name type="scientific">Aphanomyces stellatus</name>
    <dbReference type="NCBI Taxonomy" id="120398"/>
    <lineage>
        <taxon>Eukaryota</taxon>
        <taxon>Sar</taxon>
        <taxon>Stramenopiles</taxon>
        <taxon>Oomycota</taxon>
        <taxon>Saprolegniomycetes</taxon>
        <taxon>Saprolegniales</taxon>
        <taxon>Verrucalvaceae</taxon>
        <taxon>Aphanomyces</taxon>
    </lineage>
</organism>
<dbReference type="InterPro" id="IPR032675">
    <property type="entry name" value="LRR_dom_sf"/>
</dbReference>
<keyword evidence="10 16" id="KW-0472">Membrane</keyword>
<feature type="domain" description="Amino acid transporter transmembrane" evidence="17">
    <location>
        <begin position="99"/>
        <end position="469"/>
    </location>
</feature>
<feature type="transmembrane region" description="Helical" evidence="16">
    <location>
        <begin position="357"/>
        <end position="380"/>
    </location>
</feature>
<dbReference type="Proteomes" id="UP000332933">
    <property type="component" value="Unassembled WGS sequence"/>
</dbReference>
<evidence type="ECO:0000256" key="6">
    <source>
        <dbReference type="ARBA" id="ARBA00022753"/>
    </source>
</evidence>
<feature type="transmembrane region" description="Helical" evidence="16">
    <location>
        <begin position="174"/>
        <end position="194"/>
    </location>
</feature>
<evidence type="ECO:0000256" key="4">
    <source>
        <dbReference type="ARBA" id="ARBA00022692"/>
    </source>
</evidence>
<dbReference type="InterPro" id="IPR000048">
    <property type="entry name" value="IQ_motif_EF-hand-BS"/>
</dbReference>
<evidence type="ECO:0000256" key="7">
    <source>
        <dbReference type="ARBA" id="ARBA00022970"/>
    </source>
</evidence>
<feature type="region of interest" description="Disordered" evidence="15">
    <location>
        <begin position="1"/>
        <end position="32"/>
    </location>
</feature>
<proteinExistence type="inferred from homology"/>
<comment type="subcellular location">
    <subcellularLocation>
        <location evidence="1">Late endosome membrane</location>
        <topology evidence="1">Multi-pass membrane protein</topology>
    </subcellularLocation>
    <subcellularLocation>
        <location evidence="2">Lysosome membrane</location>
        <topology evidence="2">Multi-pass membrane protein</topology>
    </subcellularLocation>
</comment>
<dbReference type="SUPFAM" id="SSF52047">
    <property type="entry name" value="RNI-like"/>
    <property type="match status" value="1"/>
</dbReference>
<feature type="transmembrane region" description="Helical" evidence="16">
    <location>
        <begin position="424"/>
        <end position="444"/>
    </location>
</feature>
<evidence type="ECO:0000256" key="9">
    <source>
        <dbReference type="ARBA" id="ARBA00023053"/>
    </source>
</evidence>
<feature type="transmembrane region" description="Helical" evidence="16">
    <location>
        <begin position="317"/>
        <end position="337"/>
    </location>
</feature>
<feature type="compositionally biased region" description="Basic and acidic residues" evidence="15">
    <location>
        <begin position="1"/>
        <end position="11"/>
    </location>
</feature>
<keyword evidence="11" id="KW-1015">Disulfide bond</keyword>
<evidence type="ECO:0000256" key="15">
    <source>
        <dbReference type="SAM" id="MobiDB-lite"/>
    </source>
</evidence>
<evidence type="ECO:0000256" key="2">
    <source>
        <dbReference type="ARBA" id="ARBA00004155"/>
    </source>
</evidence>
<dbReference type="SUPFAM" id="SSF48452">
    <property type="entry name" value="TPR-like"/>
    <property type="match status" value="1"/>
</dbReference>
<keyword evidence="6" id="KW-0967">Endosome</keyword>
<evidence type="ECO:0000256" key="3">
    <source>
        <dbReference type="ARBA" id="ARBA00022448"/>
    </source>
</evidence>
<evidence type="ECO:0000256" key="1">
    <source>
        <dbReference type="ARBA" id="ARBA00004107"/>
    </source>
</evidence>
<feature type="transmembrane region" description="Helical" evidence="16">
    <location>
        <begin position="400"/>
        <end position="418"/>
    </location>
</feature>
<evidence type="ECO:0000259" key="17">
    <source>
        <dbReference type="Pfam" id="PF01490"/>
    </source>
</evidence>
<name>A0A485LFZ5_9STRA</name>
<dbReference type="Pfam" id="PF01490">
    <property type="entry name" value="Aa_trans"/>
    <property type="match status" value="1"/>
</dbReference>
<sequence length="1764" mass="199813">MDREMEAHASAEEPLLNEEERVEGEQRVPYEPPRTEYLGTKLKYFRRLQKDWVTVSPPSKALKHPNVYPPPHVLPPAAFVRGSSEENLAEFNAPAHKYQSTWSTVFSIWNTMIGSTLVALPYGFSCSGVLLGIGIVILVGVICCYTCNLVVYYGRDFADFGDLTQYHFGKRAQVLTLSVSVFVLLGACIAYHVLMKQCAYTVVRATLDWFHVDGAAWTPATAALLVCLLYPLTNLKEFSTLVFLNSFGIPFLLFTIYFITYHGVHVISSHAPMDHIDFGAKSTFGVLGGIVTLSFFIHNAIQPIIRHSNPTYHSRDVTIAYLLVGLSYVVVGVLGYIGFPQGHIQQNFLDAFPVQDVFAFAARLSLLLQLATVYPLFFLIIRTQLFGLVFQNAWPSLSRVMLLNVAIMTTTTLFAIYYPNVGDILRFTGAFGGLVLIFVVPLAIHLKQLKDRRTWPAAVSASFLVLVGLTLLVLQFVTTPNIGRRPSWEPAHAKRLMASPSALSSAVAATSPMRPSTAIRDDELKHTNAFDALADEAKTHAIHAMKLLKQGDFHGGIAAFDCAIEIEEDNWLLWKHLAVAHFELWKHVACAKATLASTWFLVKHTGDSIDPLDLFLRNTYDVFIVAMEYPENKHHPHMLLHLAALYVEYQSFQGALSLCTLILETTRVTSFVHFHEAVFLAAVVARGLHHGAQSGEYFAYLVEHPPYNMRSYRLLLLAGMQYAFDKDVPDSVERSRVLYTEAYQRLTCMPLLSPNASEKKALEIFQTSRQSESERVQLWVADPLLWESLGSDLFACNHPLLASLAFDYAIARGGGRSKDTLVEIGRAHHRLAHLDRAQSCFEQALALDYYAHPTRYWLGVVSFPWCQYFKREGRGALTFQRVYRGHRARVRVKHLRHVRASKALTKAMCAATAFVSSIRARRRVAVRHALLRVREERERGDMHLDDYYLVLQKWNAAARKIQMLAPIYRAKMEKRRRRAWLEKHKALLRRVVSHSRERLKQTCFGCLVEYVDVARQERWDATHTLQRAIRAWLARRTLHRLADKHKAQQRGLVAFLGKTNQRWKTECFNAWRTCREYTKALRTQSAIRIQCCVRSYRARQLFRVNMARQVRVRSFMQSLVADRNALSLRLTFRALANAALAARLYKKACATRIQKVVRGRQGRARAAKVRKRHRHCENLVARALEAADARRVDRTWTQMVVFVQMSKLEKEAAAVTVQRMERGRAARRRAKRRREYLYVYYGRHVPLGYNILQLVLTALRMSRQFRDERQDHAARVIQRAARRRRSRVLAMNMRAKLHKKKQVARAFQTTFHKAAAAFFAVLKAMRGETRAKFDAAARVLQRNLRGWLARRVFARLAKQHRHSSVLMERVINREKYFWKGTVLRLWKAGVAVCRHEKDEACVRIQRKFRARRAVKQARQQMEKRARQRRLVDSATTKPLVRCFQQWQTLVLEKTIAMFDAAKLTHKIPPSFAIPMDKDMVATSHVRGAVDAFLPRPDQDTAVGALPLADRVCVCEWLQSTCLTILVLFCSHGFDRTQLRQLFQLATSVISDAGAGAAMPTAVVDALVWGGESPVQKLILYNEPSLDLVRLARCVESHRLRSLVVGGAALSTRHVTALALALAQPSTKLEQLVLESCHLGNTSAVALALGLAQNRTVWKVDLSGNHIADAACQALGEMLLTNDTLQVVCLNHNNFSDNAVLGTLEPILSSLPAASALQTLQLHGNPRLTGWGAAALERAVAFVNQTIRQPNATPLRVEATPDRPY</sequence>
<feature type="transmembrane region" description="Helical" evidence="16">
    <location>
        <begin position="240"/>
        <end position="264"/>
    </location>
</feature>
<evidence type="ECO:0000256" key="5">
    <source>
        <dbReference type="ARBA" id="ARBA00022723"/>
    </source>
</evidence>
<dbReference type="OrthoDB" id="76105at2759"/>
<keyword evidence="20" id="KW-1185">Reference proteome</keyword>
<feature type="transmembrane region" description="Helical" evidence="16">
    <location>
        <begin position="284"/>
        <end position="305"/>
    </location>
</feature>
<comment type="similarity">
    <text evidence="14">Belongs to the amino acid/polyamine transporter 2 family. SLC38A9 subfamily.</text>
</comment>
<keyword evidence="4 16" id="KW-0812">Transmembrane</keyword>
<evidence type="ECO:0000313" key="19">
    <source>
        <dbReference type="EMBL" id="VFT97302.1"/>
    </source>
</evidence>
<reference evidence="18" key="2">
    <citation type="submission" date="2019-06" db="EMBL/GenBank/DDBJ databases">
        <title>Genomics analysis of Aphanomyces spp. identifies a new class of oomycete effector associated with host adaptation.</title>
        <authorList>
            <person name="Gaulin E."/>
        </authorList>
    </citation>
    <scope>NUCLEOTIDE SEQUENCE</scope>
    <source>
        <strain evidence="18">CBS 578.67</strain>
    </source>
</reference>
<dbReference type="EMBL" id="CAADRA010006923">
    <property type="protein sequence ID" value="VFT97302.1"/>
    <property type="molecule type" value="Genomic_DNA"/>
</dbReference>
<dbReference type="GO" id="GO:0031902">
    <property type="term" value="C:late endosome membrane"/>
    <property type="evidence" value="ECO:0007669"/>
    <property type="project" value="UniProtKB-SubCell"/>
</dbReference>
<keyword evidence="12" id="KW-0325">Glycoprotein</keyword>
<evidence type="ECO:0000256" key="8">
    <source>
        <dbReference type="ARBA" id="ARBA00022989"/>
    </source>
</evidence>
<evidence type="ECO:0000313" key="18">
    <source>
        <dbReference type="EMBL" id="KAF0687638.1"/>
    </source>
</evidence>
<dbReference type="SMART" id="SM00368">
    <property type="entry name" value="LRR_RI"/>
    <property type="match status" value="3"/>
</dbReference>
<feature type="transmembrane region" description="Helical" evidence="16">
    <location>
        <begin position="214"/>
        <end position="233"/>
    </location>
</feature>
<dbReference type="GO" id="GO:0046872">
    <property type="term" value="F:metal ion binding"/>
    <property type="evidence" value="ECO:0007669"/>
    <property type="project" value="UniProtKB-KW"/>
</dbReference>
<keyword evidence="13" id="KW-0458">Lysosome</keyword>
<dbReference type="PANTHER" id="PTHR22950">
    <property type="entry name" value="AMINO ACID TRANSPORTER"/>
    <property type="match status" value="1"/>
</dbReference>
<keyword evidence="9" id="KW-0915">Sodium</keyword>
<feature type="transmembrane region" description="Helical" evidence="16">
    <location>
        <begin position="105"/>
        <end position="124"/>
    </location>
</feature>
<evidence type="ECO:0000256" key="11">
    <source>
        <dbReference type="ARBA" id="ARBA00023157"/>
    </source>
</evidence>
<evidence type="ECO:0000256" key="12">
    <source>
        <dbReference type="ARBA" id="ARBA00023180"/>
    </source>
</evidence>
<feature type="transmembrane region" description="Helical" evidence="16">
    <location>
        <begin position="456"/>
        <end position="477"/>
    </location>
</feature>
<dbReference type="GO" id="GO:0005765">
    <property type="term" value="C:lysosomal membrane"/>
    <property type="evidence" value="ECO:0007669"/>
    <property type="project" value="UniProtKB-SubCell"/>
</dbReference>
<keyword evidence="7" id="KW-0029">Amino-acid transport</keyword>
<dbReference type="Pfam" id="PF00612">
    <property type="entry name" value="IQ"/>
    <property type="match status" value="4"/>
</dbReference>
<dbReference type="InterPro" id="IPR011990">
    <property type="entry name" value="TPR-like_helical_dom_sf"/>
</dbReference>